<dbReference type="GeneTree" id="ENSGT00950000183111"/>
<evidence type="ECO:0000259" key="17">
    <source>
        <dbReference type="PROSITE" id="PS50060"/>
    </source>
</evidence>
<dbReference type="SMART" id="SM00235">
    <property type="entry name" value="ZnMc"/>
    <property type="match status" value="1"/>
</dbReference>
<dbReference type="FunFam" id="2.60.210.10:FF:000009">
    <property type="entry name" value="Meprin A subunit"/>
    <property type="match status" value="1"/>
</dbReference>
<evidence type="ECO:0000256" key="12">
    <source>
        <dbReference type="ARBA" id="ARBA00023145"/>
    </source>
</evidence>
<evidence type="ECO:0000313" key="21">
    <source>
        <dbReference type="Proteomes" id="UP000694620"/>
    </source>
</evidence>
<name>A0A8C4X887_ERPCA</name>
<dbReference type="FunFam" id="3.40.390.10:FF:000015">
    <property type="entry name" value="Meprin A subunit"/>
    <property type="match status" value="1"/>
</dbReference>
<dbReference type="Gene3D" id="2.60.210.10">
    <property type="entry name" value="Apoptosis, Tumor Necrosis Factor Receptor Associated Protein 2, Chain A"/>
    <property type="match status" value="1"/>
</dbReference>
<dbReference type="InterPro" id="IPR000998">
    <property type="entry name" value="MAM_dom"/>
</dbReference>
<evidence type="ECO:0000256" key="14">
    <source>
        <dbReference type="ARBA" id="ARBA00023180"/>
    </source>
</evidence>
<evidence type="ECO:0000256" key="8">
    <source>
        <dbReference type="ARBA" id="ARBA00022833"/>
    </source>
</evidence>
<keyword evidence="3 15" id="KW-0645">Protease</keyword>
<accession>A0A8C4X887</accession>
<dbReference type="Pfam" id="PF22486">
    <property type="entry name" value="MATH_2"/>
    <property type="match status" value="1"/>
</dbReference>
<feature type="domain" description="Peptidase M12A" evidence="19">
    <location>
        <begin position="44"/>
        <end position="238"/>
    </location>
</feature>
<dbReference type="CDD" id="cd06263">
    <property type="entry name" value="MAM"/>
    <property type="match status" value="1"/>
</dbReference>
<feature type="domain" description="MAM" evidence="17">
    <location>
        <begin position="245"/>
        <end position="409"/>
    </location>
</feature>
<evidence type="ECO:0000256" key="7">
    <source>
        <dbReference type="ARBA" id="ARBA00022801"/>
    </source>
</evidence>
<dbReference type="PROSITE" id="PS50144">
    <property type="entry name" value="MATH"/>
    <property type="match status" value="1"/>
</dbReference>
<keyword evidence="6 16" id="KW-0732">Signal</keyword>
<keyword evidence="9" id="KW-1133">Transmembrane helix</keyword>
<keyword evidence="7 15" id="KW-0378">Hydrolase</keyword>
<evidence type="ECO:0000313" key="20">
    <source>
        <dbReference type="Ensembl" id="ENSECRP00000012809.1"/>
    </source>
</evidence>
<dbReference type="PROSITE" id="PS00740">
    <property type="entry name" value="MAM_1"/>
    <property type="match status" value="1"/>
</dbReference>
<dbReference type="SMART" id="SM00137">
    <property type="entry name" value="MAM"/>
    <property type="match status" value="1"/>
</dbReference>
<dbReference type="InterPro" id="IPR001506">
    <property type="entry name" value="Peptidase_M12A"/>
</dbReference>
<dbReference type="FunFam" id="2.60.120.200:FF:000037">
    <property type="entry name" value="Meprin A subunit"/>
    <property type="match status" value="1"/>
</dbReference>
<dbReference type="PANTHER" id="PTHR10127">
    <property type="entry name" value="DISCOIDIN, CUB, EGF, LAMININ , AND ZINC METALLOPROTEASE DOMAIN CONTAINING"/>
    <property type="match status" value="1"/>
</dbReference>
<dbReference type="PROSITE" id="PS51864">
    <property type="entry name" value="ASTACIN"/>
    <property type="match status" value="1"/>
</dbReference>
<dbReference type="GO" id="GO:0016020">
    <property type="term" value="C:membrane"/>
    <property type="evidence" value="ECO:0007669"/>
    <property type="project" value="UniProtKB-SubCell"/>
</dbReference>
<evidence type="ECO:0000256" key="10">
    <source>
        <dbReference type="ARBA" id="ARBA00023049"/>
    </source>
</evidence>
<reference evidence="20" key="2">
    <citation type="submission" date="2025-08" db="UniProtKB">
        <authorList>
            <consortium name="Ensembl"/>
        </authorList>
    </citation>
    <scope>IDENTIFICATION</scope>
</reference>
<dbReference type="EC" id="3.4.24.-" evidence="16"/>
<proteinExistence type="predicted"/>
<dbReference type="InterPro" id="IPR006026">
    <property type="entry name" value="Peptidase_Metallo"/>
</dbReference>
<keyword evidence="14" id="KW-0325">Glycoprotein</keyword>
<reference evidence="20" key="1">
    <citation type="submission" date="2021-06" db="EMBL/GenBank/DDBJ databases">
        <authorList>
            <consortium name="Wellcome Sanger Institute Data Sharing"/>
        </authorList>
    </citation>
    <scope>NUCLEOTIDE SEQUENCE [LARGE SCALE GENOMIC DNA]</scope>
</reference>
<keyword evidence="2" id="KW-0245">EGF-like domain</keyword>
<dbReference type="GO" id="GO:0006508">
    <property type="term" value="P:proteolysis"/>
    <property type="evidence" value="ECO:0007669"/>
    <property type="project" value="UniProtKB-KW"/>
</dbReference>
<keyword evidence="13" id="KW-1015">Disulfide bond</keyword>
<dbReference type="SUPFAM" id="SSF49599">
    <property type="entry name" value="TRAF domain-like"/>
    <property type="match status" value="1"/>
</dbReference>
<dbReference type="SUPFAM" id="SSF55486">
    <property type="entry name" value="Metalloproteases ('zincins'), catalytic domain"/>
    <property type="match status" value="1"/>
</dbReference>
<keyword evidence="11" id="KW-0472">Membrane</keyword>
<feature type="chain" id="PRO_5034336516" description="Metalloendopeptidase" evidence="16">
    <location>
        <begin position="17"/>
        <end position="581"/>
    </location>
</feature>
<keyword evidence="8 15" id="KW-0862">Zinc</keyword>
<dbReference type="PROSITE" id="PS50060">
    <property type="entry name" value="MAM_2"/>
    <property type="match status" value="1"/>
</dbReference>
<dbReference type="Pfam" id="PF00629">
    <property type="entry name" value="MAM"/>
    <property type="match status" value="1"/>
</dbReference>
<dbReference type="Gene3D" id="3.40.390.10">
    <property type="entry name" value="Collagenase (Catalytic Domain)"/>
    <property type="match status" value="1"/>
</dbReference>
<evidence type="ECO:0000256" key="5">
    <source>
        <dbReference type="ARBA" id="ARBA00022723"/>
    </source>
</evidence>
<evidence type="ECO:0000256" key="3">
    <source>
        <dbReference type="ARBA" id="ARBA00022670"/>
    </source>
</evidence>
<dbReference type="Proteomes" id="UP000694620">
    <property type="component" value="Chromosome 3"/>
</dbReference>
<feature type="binding site" evidence="15">
    <location>
        <position position="137"/>
    </location>
    <ligand>
        <name>Zn(2+)</name>
        <dbReference type="ChEBI" id="CHEBI:29105"/>
        <note>catalytic</note>
    </ligand>
</feature>
<evidence type="ECO:0000256" key="15">
    <source>
        <dbReference type="PROSITE-ProRule" id="PRU01211"/>
    </source>
</evidence>
<keyword evidence="5 15" id="KW-0479">Metal-binding</keyword>
<comment type="cofactor">
    <cofactor evidence="15 16">
        <name>Zn(2+)</name>
        <dbReference type="ChEBI" id="CHEBI:29105"/>
    </cofactor>
    <text evidence="15 16">Binds 1 zinc ion per subunit.</text>
</comment>
<keyword evidence="12" id="KW-0865">Zymogen</keyword>
<feature type="binding site" evidence="15">
    <location>
        <position position="133"/>
    </location>
    <ligand>
        <name>Zn(2+)</name>
        <dbReference type="ChEBI" id="CHEBI:29105"/>
        <note>catalytic</note>
    </ligand>
</feature>
<dbReference type="PRINTS" id="PR00480">
    <property type="entry name" value="ASTACIN"/>
</dbReference>
<dbReference type="InterPro" id="IPR013320">
    <property type="entry name" value="ConA-like_dom_sf"/>
</dbReference>
<feature type="binding site" evidence="15">
    <location>
        <position position="143"/>
    </location>
    <ligand>
        <name>Zn(2+)</name>
        <dbReference type="ChEBI" id="CHEBI:29105"/>
        <note>catalytic</note>
    </ligand>
</feature>
<dbReference type="Ensembl" id="ENSECRT00000013030.1">
    <property type="protein sequence ID" value="ENSECRP00000012809.1"/>
    <property type="gene ID" value="ENSECRG00000008553.1"/>
</dbReference>
<evidence type="ECO:0000256" key="1">
    <source>
        <dbReference type="ARBA" id="ARBA00004479"/>
    </source>
</evidence>
<evidence type="ECO:0000259" key="19">
    <source>
        <dbReference type="PROSITE" id="PS51864"/>
    </source>
</evidence>
<sequence>MGTSFLFLHIWVFCSRDLITHLFDPLVSLGTMDPFGYVLLPGRNALRNTTYRWKFPIPYILTDSLDLNAKGVIHQVFEVYRLKSCVDFKPYEGESSFIKFEKLDGCWSQVGDLQTGQQLSLGQDCDYKATIEHELLHALGFYHEQSRTDRDDYIKIWWDQVLPGMEHNFVKYNDQFITDQNTPYDYESIMHYGPYTFNKHPNIPSITAKIPELTSAIGQYLDFSRLDLKRLNKMYNCSSSLTLMDQCTFEYINICGMIQHSNDDSNWSHVKGFSGMEDHTLTGQCRDAGFFMYFNTKFGKIDETALLESRILYPKRQLQCLQFFYKMTGSPKDLLVVWIRIYDETGNIQKLVKMQTFSDLEHSWKIAHVQLNASSKFRYAFQGVKKDPENSQGGIFIDDISLAETRCPRGVWQIPKFSKLLQTTKIGDYIQSPRFYSPEGYGYGIQLLPHSYELNYTGAFFHLTSGENDDNLQWPAANRQVTITVLDQNPDIKLRISPSRSFTTDGKLIIPGSNGLLYWDRPSKTGTYDSTCDCYRSWTWGWNVLISHYDLQRRNYLKNDDLIVFIDFEGASEEIRCVFIS</sequence>
<reference evidence="20" key="3">
    <citation type="submission" date="2025-09" db="UniProtKB">
        <authorList>
            <consortium name="Ensembl"/>
        </authorList>
    </citation>
    <scope>IDENTIFICATION</scope>
</reference>
<comment type="caution">
    <text evidence="15">Lacks conserved residue(s) required for the propagation of feature annotation.</text>
</comment>
<keyword evidence="10 15" id="KW-0482">Metalloprotease</keyword>
<evidence type="ECO:0000256" key="6">
    <source>
        <dbReference type="ARBA" id="ARBA00022729"/>
    </source>
</evidence>
<organism evidence="20 21">
    <name type="scientific">Erpetoichthys calabaricus</name>
    <name type="common">Rope fish</name>
    <name type="synonym">Calamoichthys calabaricus</name>
    <dbReference type="NCBI Taxonomy" id="27687"/>
    <lineage>
        <taxon>Eukaryota</taxon>
        <taxon>Metazoa</taxon>
        <taxon>Chordata</taxon>
        <taxon>Craniata</taxon>
        <taxon>Vertebrata</taxon>
        <taxon>Euteleostomi</taxon>
        <taxon>Actinopterygii</taxon>
        <taxon>Polypteriformes</taxon>
        <taxon>Polypteridae</taxon>
        <taxon>Erpetoichthys</taxon>
    </lineage>
</organism>
<comment type="subcellular location">
    <subcellularLocation>
        <location evidence="1">Membrane</location>
        <topology evidence="1">Single-pass type I membrane protein</topology>
    </subcellularLocation>
</comment>
<dbReference type="GO" id="GO:0004222">
    <property type="term" value="F:metalloendopeptidase activity"/>
    <property type="evidence" value="ECO:0007669"/>
    <property type="project" value="UniProtKB-UniRule"/>
</dbReference>
<evidence type="ECO:0000256" key="2">
    <source>
        <dbReference type="ARBA" id="ARBA00022536"/>
    </source>
</evidence>
<feature type="domain" description="MATH" evidence="18">
    <location>
        <begin position="407"/>
        <end position="568"/>
    </location>
</feature>
<dbReference type="PANTHER" id="PTHR10127:SF828">
    <property type="entry name" value="METALLOENDOPEPTIDASE"/>
    <property type="match status" value="1"/>
</dbReference>
<feature type="signal peptide" evidence="16">
    <location>
        <begin position="1"/>
        <end position="16"/>
    </location>
</feature>
<protein>
    <recommendedName>
        <fullName evidence="16">Metalloendopeptidase</fullName>
        <ecNumber evidence="16">3.4.24.-</ecNumber>
    </recommendedName>
</protein>
<dbReference type="Gene3D" id="2.60.120.200">
    <property type="match status" value="1"/>
</dbReference>
<evidence type="ECO:0000256" key="4">
    <source>
        <dbReference type="ARBA" id="ARBA00022692"/>
    </source>
</evidence>
<dbReference type="InterPro" id="IPR008974">
    <property type="entry name" value="TRAF-like"/>
</dbReference>
<dbReference type="AlphaFoldDB" id="A0A8C4X887"/>
<evidence type="ECO:0000256" key="9">
    <source>
        <dbReference type="ARBA" id="ARBA00022989"/>
    </source>
</evidence>
<evidence type="ECO:0000256" key="11">
    <source>
        <dbReference type="ARBA" id="ARBA00023136"/>
    </source>
</evidence>
<evidence type="ECO:0000256" key="16">
    <source>
        <dbReference type="RuleBase" id="RU361183"/>
    </source>
</evidence>
<dbReference type="SUPFAM" id="SSF49899">
    <property type="entry name" value="Concanavalin A-like lectins/glucanases"/>
    <property type="match status" value="1"/>
</dbReference>
<dbReference type="InterPro" id="IPR024079">
    <property type="entry name" value="MetalloPept_cat_dom_sf"/>
</dbReference>
<dbReference type="GO" id="GO:0008270">
    <property type="term" value="F:zinc ion binding"/>
    <property type="evidence" value="ECO:0007669"/>
    <property type="project" value="UniProtKB-UniRule"/>
</dbReference>
<feature type="active site" evidence="15">
    <location>
        <position position="134"/>
    </location>
</feature>
<keyword evidence="21" id="KW-1185">Reference proteome</keyword>
<keyword evidence="4" id="KW-0812">Transmembrane</keyword>
<dbReference type="InterPro" id="IPR002083">
    <property type="entry name" value="MATH/TRAF_dom"/>
</dbReference>
<evidence type="ECO:0000259" key="18">
    <source>
        <dbReference type="PROSITE" id="PS50144"/>
    </source>
</evidence>
<dbReference type="PRINTS" id="PR00020">
    <property type="entry name" value="MAMDOMAIN"/>
</dbReference>
<dbReference type="Pfam" id="PF01400">
    <property type="entry name" value="Astacin"/>
    <property type="match status" value="1"/>
</dbReference>
<evidence type="ECO:0000256" key="13">
    <source>
        <dbReference type="ARBA" id="ARBA00023157"/>
    </source>
</evidence>